<dbReference type="AlphaFoldDB" id="A0A922J196"/>
<dbReference type="Pfam" id="PF08263">
    <property type="entry name" value="LRRNT_2"/>
    <property type="match status" value="1"/>
</dbReference>
<keyword evidence="10" id="KW-0325">Glycoprotein</keyword>
<evidence type="ECO:0000256" key="3">
    <source>
        <dbReference type="ARBA" id="ARBA00022729"/>
    </source>
</evidence>
<dbReference type="PROSITE" id="PS50011">
    <property type="entry name" value="PROTEIN_KINASE_DOM"/>
    <property type="match status" value="1"/>
</dbReference>
<dbReference type="Proteomes" id="UP000811246">
    <property type="component" value="Chromosome 11"/>
</dbReference>
<evidence type="ECO:0000256" key="7">
    <source>
        <dbReference type="ARBA" id="ARBA00022989"/>
    </source>
</evidence>
<proteinExistence type="predicted"/>
<organism evidence="16 17">
    <name type="scientific">Carya illinoinensis</name>
    <name type="common">Pecan</name>
    <dbReference type="NCBI Taxonomy" id="32201"/>
    <lineage>
        <taxon>Eukaryota</taxon>
        <taxon>Viridiplantae</taxon>
        <taxon>Streptophyta</taxon>
        <taxon>Embryophyta</taxon>
        <taxon>Tracheophyta</taxon>
        <taxon>Spermatophyta</taxon>
        <taxon>Magnoliopsida</taxon>
        <taxon>eudicotyledons</taxon>
        <taxon>Gunneridae</taxon>
        <taxon>Pentapetalae</taxon>
        <taxon>rosids</taxon>
        <taxon>fabids</taxon>
        <taxon>Fagales</taxon>
        <taxon>Juglandaceae</taxon>
        <taxon>Carya</taxon>
    </lineage>
</organism>
<dbReference type="Pfam" id="PF00560">
    <property type="entry name" value="LRR_1"/>
    <property type="match status" value="3"/>
</dbReference>
<gene>
    <name evidence="16" type="ORF">I3842_11G135900</name>
</gene>
<evidence type="ECO:0000256" key="12">
    <source>
        <dbReference type="SAM" id="MobiDB-lite"/>
    </source>
</evidence>
<sequence>MSSYTSLLLLCLISGILFAEYGSSTSYEVAVLTTFKEAIFEDPLLVLSNWNALDPDPCDWYGISCTKAREHVIELNISGSSLRGFLAPELGQLNFLRELILHGNNLIGIIPKELGMLKFLQVLDLGMNQLSGHIPPEIGRSTSLVKINLQSNELTGGIRPELGNLRYLQELWLDRNKLQGNIPAAGSPDFSSEAYRKYGAITNFTSFCHLKVANFSHNLFVGSIPKCLEYLPSTSFQGNCLQNKDSKQRPATQCSGASPAKSHTRANTTRLPVGDVSKHQGPSKPAWLLALEVATATMVGFILLVAILTALQKCNSKSSIIIPWRKSTSGKDHMTVCIGWVCHLILPLLNALKFESNKLFNFVDFLTESELLKDVVQYSRQDLEIACEDFSNIIGSSPDSVVYKGTMKGGPEIAVISLCIKEEHWTGYLELYFQREVADLARLNHENTGKLLGYCRESTPFTRMLVFEYASNGTLYEHLHHGEGCHFSWSRRMKIAIGIARGLEYLHTALEPPFTISELNSSAIYLTEDFSPKLVDFECWKTILSRSERNSGAIGSQGAICILPNSLEARHLDIQGNVYAFGVLLLEIISGRPPYCKEKGCLVEWAKDYLELPEVMSYVVDPELKHFRYDELKVICEVVNLCIHPDSSKRLSMKEVCNMLESKIDLSISVDFKTSSLAWAELALSS</sequence>
<keyword evidence="4" id="KW-0677">Repeat</keyword>
<name>A0A922J196_CARIL</name>
<evidence type="ECO:0000259" key="15">
    <source>
        <dbReference type="PROSITE" id="PS50011"/>
    </source>
</evidence>
<dbReference type="InterPro" id="IPR013210">
    <property type="entry name" value="LRR_N_plant-typ"/>
</dbReference>
<reference evidence="16" key="1">
    <citation type="submission" date="2021-01" db="EMBL/GenBank/DDBJ databases">
        <authorList>
            <person name="Lovell J.T."/>
            <person name="Bentley N."/>
            <person name="Bhattarai G."/>
            <person name="Jenkins J.W."/>
            <person name="Sreedasyam A."/>
            <person name="Alarcon Y."/>
            <person name="Bock C."/>
            <person name="Boston L."/>
            <person name="Carlson J."/>
            <person name="Cervantes K."/>
            <person name="Clermont K."/>
            <person name="Krom N."/>
            <person name="Kubenka K."/>
            <person name="Mamidi S."/>
            <person name="Mattison C."/>
            <person name="Monteros M."/>
            <person name="Pisani C."/>
            <person name="Plott C."/>
            <person name="Rajasekar S."/>
            <person name="Rhein H.S."/>
            <person name="Rohla C."/>
            <person name="Song M."/>
            <person name="Hilaire R.S."/>
            <person name="Shu S."/>
            <person name="Wells L."/>
            <person name="Wang X."/>
            <person name="Webber J."/>
            <person name="Heerema R.J."/>
            <person name="Klein P."/>
            <person name="Conner P."/>
            <person name="Grauke L."/>
            <person name="Grimwood J."/>
            <person name="Schmutz J."/>
            <person name="Randall J.J."/>
        </authorList>
    </citation>
    <scope>NUCLEOTIDE SEQUENCE</scope>
    <source>
        <tissue evidence="16">Leaf</tissue>
    </source>
</reference>
<dbReference type="FunFam" id="3.80.10.10:FF:000101">
    <property type="entry name" value="LRR receptor-like serine/threonine-protein kinase ERECTA"/>
    <property type="match status" value="1"/>
</dbReference>
<feature type="domain" description="Protein kinase" evidence="15">
    <location>
        <begin position="388"/>
        <end position="664"/>
    </location>
</feature>
<dbReference type="InterPro" id="IPR001611">
    <property type="entry name" value="Leu-rich_rpt"/>
</dbReference>
<feature type="signal peptide" evidence="14">
    <location>
        <begin position="1"/>
        <end position="19"/>
    </location>
</feature>
<dbReference type="FunFam" id="3.30.200.20:FF:000489">
    <property type="entry name" value="Inactive receptor-like serine/threonine-protein kinase"/>
    <property type="match status" value="1"/>
</dbReference>
<keyword evidence="7 13" id="KW-1133">Transmembrane helix</keyword>
<evidence type="ECO:0000256" key="1">
    <source>
        <dbReference type="ARBA" id="ARBA00022614"/>
    </source>
</evidence>
<keyword evidence="5" id="KW-0547">Nucleotide-binding</keyword>
<evidence type="ECO:0000256" key="8">
    <source>
        <dbReference type="ARBA" id="ARBA00023136"/>
    </source>
</evidence>
<dbReference type="GO" id="GO:0005524">
    <property type="term" value="F:ATP binding"/>
    <property type="evidence" value="ECO:0007669"/>
    <property type="project" value="UniProtKB-KW"/>
</dbReference>
<dbReference type="InterPro" id="IPR001245">
    <property type="entry name" value="Ser-Thr/Tyr_kinase_cat_dom"/>
</dbReference>
<evidence type="ECO:0000256" key="14">
    <source>
        <dbReference type="SAM" id="SignalP"/>
    </source>
</evidence>
<feature type="transmembrane region" description="Helical" evidence="13">
    <location>
        <begin position="286"/>
        <end position="311"/>
    </location>
</feature>
<evidence type="ECO:0000256" key="2">
    <source>
        <dbReference type="ARBA" id="ARBA00022692"/>
    </source>
</evidence>
<evidence type="ECO:0000313" key="16">
    <source>
        <dbReference type="EMBL" id="KAG6688674.1"/>
    </source>
</evidence>
<feature type="compositionally biased region" description="Polar residues" evidence="12">
    <location>
        <begin position="242"/>
        <end position="256"/>
    </location>
</feature>
<keyword evidence="1" id="KW-0433">Leucine-rich repeat</keyword>
<dbReference type="GO" id="GO:0004672">
    <property type="term" value="F:protein kinase activity"/>
    <property type="evidence" value="ECO:0007669"/>
    <property type="project" value="InterPro"/>
</dbReference>
<dbReference type="PANTHER" id="PTHR46084">
    <property type="entry name" value="PROTEIN MALE DISCOVERER 2"/>
    <property type="match status" value="1"/>
</dbReference>
<protein>
    <recommendedName>
        <fullName evidence="15">Protein kinase domain-containing protein</fullName>
    </recommendedName>
</protein>
<evidence type="ECO:0000256" key="9">
    <source>
        <dbReference type="ARBA" id="ARBA00023170"/>
    </source>
</evidence>
<feature type="region of interest" description="Disordered" evidence="12">
    <location>
        <begin position="242"/>
        <end position="280"/>
    </location>
</feature>
<evidence type="ECO:0000256" key="5">
    <source>
        <dbReference type="ARBA" id="ARBA00022741"/>
    </source>
</evidence>
<evidence type="ECO:0000256" key="6">
    <source>
        <dbReference type="ARBA" id="ARBA00022840"/>
    </source>
</evidence>
<evidence type="ECO:0000256" key="13">
    <source>
        <dbReference type="SAM" id="Phobius"/>
    </source>
</evidence>
<accession>A0A922J196</accession>
<dbReference type="EMBL" id="CM031835">
    <property type="protein sequence ID" value="KAG6688674.1"/>
    <property type="molecule type" value="Genomic_DNA"/>
</dbReference>
<dbReference type="InterPro" id="IPR000719">
    <property type="entry name" value="Prot_kinase_dom"/>
</dbReference>
<evidence type="ECO:0000313" key="17">
    <source>
        <dbReference type="Proteomes" id="UP000811246"/>
    </source>
</evidence>
<keyword evidence="9" id="KW-0675">Receptor</keyword>
<dbReference type="PANTHER" id="PTHR46084:SF19">
    <property type="entry name" value="PROTEIN KINASE DOMAIN-CONTAINING PROTEIN"/>
    <property type="match status" value="1"/>
</dbReference>
<dbReference type="Pfam" id="PF07714">
    <property type="entry name" value="PK_Tyr_Ser-Thr"/>
    <property type="match status" value="1"/>
</dbReference>
<comment type="caution">
    <text evidence="16">The sequence shown here is derived from an EMBL/GenBank/DDBJ whole genome shotgun (WGS) entry which is preliminary data.</text>
</comment>
<feature type="chain" id="PRO_5037057353" description="Protein kinase domain-containing protein" evidence="14">
    <location>
        <begin position="20"/>
        <end position="686"/>
    </location>
</feature>
<evidence type="ECO:0000256" key="11">
    <source>
        <dbReference type="ARBA" id="ARBA00046288"/>
    </source>
</evidence>
<evidence type="ECO:0000256" key="4">
    <source>
        <dbReference type="ARBA" id="ARBA00022737"/>
    </source>
</evidence>
<keyword evidence="2 13" id="KW-0812">Transmembrane</keyword>
<keyword evidence="6" id="KW-0067">ATP-binding</keyword>
<feature type="transmembrane region" description="Helical" evidence="13">
    <location>
        <begin position="332"/>
        <end position="352"/>
    </location>
</feature>
<keyword evidence="3 14" id="KW-0732">Signal</keyword>
<evidence type="ECO:0000256" key="10">
    <source>
        <dbReference type="ARBA" id="ARBA00023180"/>
    </source>
</evidence>
<dbReference type="GO" id="GO:0012505">
    <property type="term" value="C:endomembrane system"/>
    <property type="evidence" value="ECO:0007669"/>
    <property type="project" value="UniProtKB-SubCell"/>
</dbReference>
<keyword evidence="8 13" id="KW-0472">Membrane</keyword>
<comment type="subcellular location">
    <subcellularLocation>
        <location evidence="11">Endomembrane system</location>
        <topology evidence="11">Single-pass type I membrane protein</topology>
    </subcellularLocation>
</comment>